<dbReference type="AlphaFoldDB" id="K3YBK6"/>
<dbReference type="InParanoid" id="K3YBK6"/>
<evidence type="ECO:0000313" key="2">
    <source>
        <dbReference type="Proteomes" id="UP000004995"/>
    </source>
</evidence>
<keyword evidence="2" id="KW-1185">Reference proteome</keyword>
<sequence length="56" mass="6120">MLGIVQKDGHLKVVRINVCCKTLCSALLRVKPSSLGRRTRCDEPVSARSQVALTVI</sequence>
<proteinExistence type="predicted"/>
<reference evidence="1" key="2">
    <citation type="submission" date="2018-08" db="UniProtKB">
        <authorList>
            <consortium name="EnsemblPlants"/>
        </authorList>
    </citation>
    <scope>IDENTIFICATION</scope>
    <source>
        <strain evidence="1">Yugu1</strain>
    </source>
</reference>
<evidence type="ECO:0000313" key="1">
    <source>
        <dbReference type="EnsemblPlants" id="KQK98932"/>
    </source>
</evidence>
<name>K3YBK6_SETIT</name>
<dbReference type="HOGENOM" id="CLU_3017882_0_0_1"/>
<dbReference type="EMBL" id="AGNK02004509">
    <property type="status" value="NOT_ANNOTATED_CDS"/>
    <property type="molecule type" value="Genomic_DNA"/>
</dbReference>
<protein>
    <submittedName>
        <fullName evidence="1">Uncharacterized protein</fullName>
    </submittedName>
</protein>
<organism evidence="1 2">
    <name type="scientific">Setaria italica</name>
    <name type="common">Foxtail millet</name>
    <name type="synonym">Panicum italicum</name>
    <dbReference type="NCBI Taxonomy" id="4555"/>
    <lineage>
        <taxon>Eukaryota</taxon>
        <taxon>Viridiplantae</taxon>
        <taxon>Streptophyta</taxon>
        <taxon>Embryophyta</taxon>
        <taxon>Tracheophyta</taxon>
        <taxon>Spermatophyta</taxon>
        <taxon>Magnoliopsida</taxon>
        <taxon>Liliopsida</taxon>
        <taxon>Poales</taxon>
        <taxon>Poaceae</taxon>
        <taxon>PACMAD clade</taxon>
        <taxon>Panicoideae</taxon>
        <taxon>Panicodae</taxon>
        <taxon>Paniceae</taxon>
        <taxon>Cenchrinae</taxon>
        <taxon>Setaria</taxon>
    </lineage>
</organism>
<dbReference type="Gramene" id="KQK98932">
    <property type="protein sequence ID" value="KQK98932"/>
    <property type="gene ID" value="SETIT_011600mg"/>
</dbReference>
<dbReference type="Proteomes" id="UP000004995">
    <property type="component" value="Unassembled WGS sequence"/>
</dbReference>
<reference evidence="2" key="1">
    <citation type="journal article" date="2012" name="Nat. Biotechnol.">
        <title>Reference genome sequence of the model plant Setaria.</title>
        <authorList>
            <person name="Bennetzen J.L."/>
            <person name="Schmutz J."/>
            <person name="Wang H."/>
            <person name="Percifield R."/>
            <person name="Hawkins J."/>
            <person name="Pontaroli A.C."/>
            <person name="Estep M."/>
            <person name="Feng L."/>
            <person name="Vaughn J.N."/>
            <person name="Grimwood J."/>
            <person name="Jenkins J."/>
            <person name="Barry K."/>
            <person name="Lindquist E."/>
            <person name="Hellsten U."/>
            <person name="Deshpande S."/>
            <person name="Wang X."/>
            <person name="Wu X."/>
            <person name="Mitros T."/>
            <person name="Triplett J."/>
            <person name="Yang X."/>
            <person name="Ye C.Y."/>
            <person name="Mauro-Herrera M."/>
            <person name="Wang L."/>
            <person name="Li P."/>
            <person name="Sharma M."/>
            <person name="Sharma R."/>
            <person name="Ronald P.C."/>
            <person name="Panaud O."/>
            <person name="Kellogg E.A."/>
            <person name="Brutnell T.P."/>
            <person name="Doust A.N."/>
            <person name="Tuskan G.A."/>
            <person name="Rokhsar D."/>
            <person name="Devos K.M."/>
        </authorList>
    </citation>
    <scope>NUCLEOTIDE SEQUENCE [LARGE SCALE GENOMIC DNA]</scope>
    <source>
        <strain evidence="2">cv. Yugu1</strain>
    </source>
</reference>
<accession>K3YBK6</accession>
<dbReference type="EnsemblPlants" id="KQK98932">
    <property type="protein sequence ID" value="KQK98932"/>
    <property type="gene ID" value="SETIT_011600mg"/>
</dbReference>